<dbReference type="AlphaFoldDB" id="A0A226EN66"/>
<feature type="region of interest" description="Disordered" evidence="7">
    <location>
        <begin position="469"/>
        <end position="497"/>
    </location>
</feature>
<feature type="compositionally biased region" description="Acidic residues" evidence="7">
    <location>
        <begin position="146"/>
        <end position="164"/>
    </location>
</feature>
<dbReference type="GO" id="GO:0000977">
    <property type="term" value="F:RNA polymerase II transcription regulatory region sequence-specific DNA binding"/>
    <property type="evidence" value="ECO:0007669"/>
    <property type="project" value="TreeGrafter"/>
</dbReference>
<keyword evidence="4 5" id="KW-0539">Nucleus</keyword>
<dbReference type="GO" id="GO:0000981">
    <property type="term" value="F:DNA-binding transcription factor activity, RNA polymerase II-specific"/>
    <property type="evidence" value="ECO:0007669"/>
    <property type="project" value="InterPro"/>
</dbReference>
<dbReference type="SUPFAM" id="SSF46689">
    <property type="entry name" value="Homeodomain-like"/>
    <property type="match status" value="1"/>
</dbReference>
<dbReference type="PANTHER" id="PTHR24329:SF543">
    <property type="entry name" value="FI01017P-RELATED"/>
    <property type="match status" value="1"/>
</dbReference>
<evidence type="ECO:0000256" key="1">
    <source>
        <dbReference type="ARBA" id="ARBA00004123"/>
    </source>
</evidence>
<dbReference type="InterPro" id="IPR001356">
    <property type="entry name" value="HD"/>
</dbReference>
<dbReference type="CDD" id="cd00086">
    <property type="entry name" value="homeodomain"/>
    <property type="match status" value="1"/>
</dbReference>
<dbReference type="GO" id="GO:0005634">
    <property type="term" value="C:nucleus"/>
    <property type="evidence" value="ECO:0007669"/>
    <property type="project" value="UniProtKB-SubCell"/>
</dbReference>
<dbReference type="EMBL" id="LNIX01000003">
    <property type="protein sequence ID" value="OXA58567.1"/>
    <property type="molecule type" value="Genomic_DNA"/>
</dbReference>
<feature type="region of interest" description="Disordered" evidence="7">
    <location>
        <begin position="298"/>
        <end position="448"/>
    </location>
</feature>
<comment type="subcellular location">
    <subcellularLocation>
        <location evidence="1 5 6">Nucleus</location>
    </subcellularLocation>
</comment>
<evidence type="ECO:0000313" key="10">
    <source>
        <dbReference type="Proteomes" id="UP000198287"/>
    </source>
</evidence>
<feature type="compositionally biased region" description="Polar residues" evidence="7">
    <location>
        <begin position="360"/>
        <end position="369"/>
    </location>
</feature>
<dbReference type="InterPro" id="IPR009057">
    <property type="entry name" value="Homeodomain-like_sf"/>
</dbReference>
<dbReference type="SMART" id="SM00389">
    <property type="entry name" value="HOX"/>
    <property type="match status" value="1"/>
</dbReference>
<evidence type="ECO:0000256" key="4">
    <source>
        <dbReference type="ARBA" id="ARBA00023242"/>
    </source>
</evidence>
<feature type="compositionally biased region" description="Polar residues" evidence="7">
    <location>
        <begin position="378"/>
        <end position="392"/>
    </location>
</feature>
<protein>
    <submittedName>
        <fullName evidence="9">Paired mesoderm homeobox protein 2</fullName>
    </submittedName>
</protein>
<feature type="compositionally biased region" description="Basic and acidic residues" evidence="7">
    <location>
        <begin position="80"/>
        <end position="98"/>
    </location>
</feature>
<keyword evidence="3 5" id="KW-0371">Homeobox</keyword>
<feature type="region of interest" description="Disordered" evidence="7">
    <location>
        <begin position="140"/>
        <end position="165"/>
    </location>
</feature>
<dbReference type="PANTHER" id="PTHR24329">
    <property type="entry name" value="HOMEOBOX PROTEIN ARISTALESS"/>
    <property type="match status" value="1"/>
</dbReference>
<evidence type="ECO:0000256" key="7">
    <source>
        <dbReference type="SAM" id="MobiDB-lite"/>
    </source>
</evidence>
<sequence>MDCDLFHQGAYAHHHHHRHPHAQNNNNDDGSTPSSPEEDVQEVGGGVGVGGGGNSSSLVVVGGVAKLPFSRFTVNSILEFERQERPAPTEGQEGDHENNGGSSDQGMLVVSECNNNNGNGGRISSTSMVDCDKTPCFSHCSGGVDNDGDDETDDSKFTEDDEGESTPLITRLADVTGGLVTVGGLGINHRLPPAGPPDHLIHGPNNNYVTTSHLISSTSDAKCTSSLGCGGGVGGVGGRGRRNRTQFTPAQLAALEKIFEKTHYPDSYCREELARKVNLTEVRVQVWFQNRRAKFRRNERSLKGSTSPFPTSGGGTGNSVGTISSGDLHPSIGRGRRPLSPMAMSFSLAQRRGGGGGGNNTASPQSIMHSQFAPPNVVVQNSVFPPHSSSGMNDYGGPMSVGGGGAMGYPPVTSSPTEDSSNHSNNSNNSNSNPITPSSNNVTNNNNNNSAVNTFYTLYRNAATAAAMVHGGHPSHGPHHHHHQHGGYPPPPTAHHHQQILNHSYPTYSNYHHHAANTGAMSMPIFDRDWISSFGHDN</sequence>
<evidence type="ECO:0000256" key="2">
    <source>
        <dbReference type="ARBA" id="ARBA00023125"/>
    </source>
</evidence>
<comment type="caution">
    <text evidence="9">The sequence shown here is derived from an EMBL/GenBank/DDBJ whole genome shotgun (WGS) entry which is preliminary data.</text>
</comment>
<dbReference type="STRING" id="158441.A0A226EN66"/>
<accession>A0A226EN66</accession>
<dbReference type="Pfam" id="PF00046">
    <property type="entry name" value="Homeodomain"/>
    <property type="match status" value="1"/>
</dbReference>
<dbReference type="InterPro" id="IPR050649">
    <property type="entry name" value="Paired_Homeobox_TFs"/>
</dbReference>
<feature type="compositionally biased region" description="Basic residues" evidence="7">
    <location>
        <begin position="476"/>
        <end position="485"/>
    </location>
</feature>
<keyword evidence="2 5" id="KW-0238">DNA-binding</keyword>
<evidence type="ECO:0000256" key="6">
    <source>
        <dbReference type="RuleBase" id="RU000682"/>
    </source>
</evidence>
<gene>
    <name evidence="9" type="ORF">Fcan01_06867</name>
</gene>
<organism evidence="9 10">
    <name type="scientific">Folsomia candida</name>
    <name type="common">Springtail</name>
    <dbReference type="NCBI Taxonomy" id="158441"/>
    <lineage>
        <taxon>Eukaryota</taxon>
        <taxon>Metazoa</taxon>
        <taxon>Ecdysozoa</taxon>
        <taxon>Arthropoda</taxon>
        <taxon>Hexapoda</taxon>
        <taxon>Collembola</taxon>
        <taxon>Entomobryomorpha</taxon>
        <taxon>Isotomoidea</taxon>
        <taxon>Isotomidae</taxon>
        <taxon>Proisotominae</taxon>
        <taxon>Folsomia</taxon>
    </lineage>
</organism>
<evidence type="ECO:0000259" key="8">
    <source>
        <dbReference type="PROSITE" id="PS50071"/>
    </source>
</evidence>
<dbReference type="Gene3D" id="1.10.10.60">
    <property type="entry name" value="Homeodomain-like"/>
    <property type="match status" value="1"/>
</dbReference>
<evidence type="ECO:0000256" key="5">
    <source>
        <dbReference type="PROSITE-ProRule" id="PRU00108"/>
    </source>
</evidence>
<dbReference type="OrthoDB" id="6159439at2759"/>
<evidence type="ECO:0000313" key="9">
    <source>
        <dbReference type="EMBL" id="OXA58567.1"/>
    </source>
</evidence>
<feature type="region of interest" description="Disordered" evidence="7">
    <location>
        <begin position="80"/>
        <end position="114"/>
    </location>
</feature>
<feature type="compositionally biased region" description="Low complexity" evidence="7">
    <location>
        <begin position="422"/>
        <end position="448"/>
    </location>
</feature>
<dbReference type="FunFam" id="1.10.10.60:FF:000679">
    <property type="entry name" value="Homeobox protein aristaless"/>
    <property type="match status" value="1"/>
</dbReference>
<feature type="DNA-binding region" description="Homeobox" evidence="5">
    <location>
        <begin position="240"/>
        <end position="299"/>
    </location>
</feature>
<feature type="domain" description="Homeobox" evidence="8">
    <location>
        <begin position="238"/>
        <end position="298"/>
    </location>
</feature>
<feature type="region of interest" description="Disordered" evidence="7">
    <location>
        <begin position="14"/>
        <end position="50"/>
    </location>
</feature>
<proteinExistence type="predicted"/>
<evidence type="ECO:0000256" key="3">
    <source>
        <dbReference type="ARBA" id="ARBA00023155"/>
    </source>
</evidence>
<keyword evidence="10" id="KW-1185">Reference proteome</keyword>
<dbReference type="InterPro" id="IPR017970">
    <property type="entry name" value="Homeobox_CS"/>
</dbReference>
<name>A0A226EN66_FOLCA</name>
<reference evidence="9 10" key="1">
    <citation type="submission" date="2015-12" db="EMBL/GenBank/DDBJ databases">
        <title>The genome of Folsomia candida.</title>
        <authorList>
            <person name="Faddeeva A."/>
            <person name="Derks M.F."/>
            <person name="Anvar Y."/>
            <person name="Smit S."/>
            <person name="Van Straalen N."/>
            <person name="Roelofs D."/>
        </authorList>
    </citation>
    <scope>NUCLEOTIDE SEQUENCE [LARGE SCALE GENOMIC DNA]</scope>
    <source>
        <strain evidence="9 10">VU population</strain>
        <tissue evidence="9">Whole body</tissue>
    </source>
</reference>
<dbReference type="Proteomes" id="UP000198287">
    <property type="component" value="Unassembled WGS sequence"/>
</dbReference>
<dbReference type="PROSITE" id="PS00027">
    <property type="entry name" value="HOMEOBOX_1"/>
    <property type="match status" value="1"/>
</dbReference>
<dbReference type="PROSITE" id="PS50071">
    <property type="entry name" value="HOMEOBOX_2"/>
    <property type="match status" value="1"/>
</dbReference>